<gene>
    <name evidence="1" type="ORF">GpartN1_g516.t1</name>
</gene>
<comment type="caution">
    <text evidence="1">The sequence shown here is derived from an EMBL/GenBank/DDBJ whole genome shotgun (WGS) entry which is preliminary data.</text>
</comment>
<evidence type="ECO:0000313" key="1">
    <source>
        <dbReference type="EMBL" id="GJQ08725.1"/>
    </source>
</evidence>
<dbReference type="SUPFAM" id="SSF69737">
    <property type="entry name" value="Urease metallochaperone UreE, C-terminal domain"/>
    <property type="match status" value="1"/>
</dbReference>
<accession>A0A9C7UMG0</accession>
<dbReference type="Gene3D" id="2.60.260.20">
    <property type="entry name" value="Urease metallochaperone UreE, N-terminal domain"/>
    <property type="match status" value="1"/>
</dbReference>
<dbReference type="Proteomes" id="UP001061958">
    <property type="component" value="Unassembled WGS sequence"/>
</dbReference>
<dbReference type="AlphaFoldDB" id="A0A9C7UMG0"/>
<keyword evidence="2" id="KW-1185">Reference proteome</keyword>
<dbReference type="InterPro" id="IPR036118">
    <property type="entry name" value="UreE_N_sf"/>
</dbReference>
<dbReference type="SUPFAM" id="SSF69287">
    <property type="entry name" value="Urease metallochaperone UreE, N-terminal domain"/>
    <property type="match status" value="1"/>
</dbReference>
<dbReference type="Gene3D" id="3.30.70.790">
    <property type="entry name" value="UreE, C-terminal domain"/>
    <property type="match status" value="1"/>
</dbReference>
<reference evidence="1" key="2">
    <citation type="submission" date="2022-01" db="EMBL/GenBank/DDBJ databases">
        <authorList>
            <person name="Hirooka S."/>
            <person name="Miyagishima S.Y."/>
        </authorList>
    </citation>
    <scope>NUCLEOTIDE SEQUENCE</scope>
    <source>
        <strain evidence="1">NBRC 102759</strain>
    </source>
</reference>
<name>A0A9C7UMG0_9RHOD</name>
<organism evidence="1 2">
    <name type="scientific">Galdieria partita</name>
    <dbReference type="NCBI Taxonomy" id="83374"/>
    <lineage>
        <taxon>Eukaryota</taxon>
        <taxon>Rhodophyta</taxon>
        <taxon>Bangiophyceae</taxon>
        <taxon>Galdieriales</taxon>
        <taxon>Galdieriaceae</taxon>
        <taxon>Galdieria</taxon>
    </lineage>
</organism>
<evidence type="ECO:0000313" key="2">
    <source>
        <dbReference type="Proteomes" id="UP001061958"/>
    </source>
</evidence>
<sequence>MVRRVIRVLEQLYASPCFWVTLPFSARRLRTGQRFFLDNGEEVEFDCPYSSLLTPGQQLETEQGDIVEIIGEEEPVSVAMLRQSHPVLFGKAFYILGVFRIPFELGRDWLRYPVNNQVDKKLAELGLEIYTEKAIFCPERDTFMYQTLIEALGYPNSAVTTNSFSLSNGSAQGYIQPATPFDRPSDSTGFISDSPYQEDVSYQPNLPNVQAQPEYNNRVYIVQDQYGYDPNNIQYLPPQSNSGGFFRRLLDDL</sequence>
<proteinExistence type="predicted"/>
<protein>
    <submittedName>
        <fullName evidence="1">Uncharacterized protein</fullName>
    </submittedName>
</protein>
<reference evidence="1" key="1">
    <citation type="journal article" date="2022" name="Proc. Natl. Acad. Sci. U.S.A.">
        <title>Life cycle and functional genomics of the unicellular red alga Galdieria for elucidating algal and plant evolution and industrial use.</title>
        <authorList>
            <person name="Hirooka S."/>
            <person name="Itabashi T."/>
            <person name="Ichinose T.M."/>
            <person name="Onuma R."/>
            <person name="Fujiwara T."/>
            <person name="Yamashita S."/>
            <person name="Jong L.W."/>
            <person name="Tomita R."/>
            <person name="Iwane A.H."/>
            <person name="Miyagishima S.Y."/>
        </authorList>
    </citation>
    <scope>NUCLEOTIDE SEQUENCE</scope>
    <source>
        <strain evidence="1">NBRC 102759</strain>
    </source>
</reference>
<dbReference type="EMBL" id="BQMJ01000003">
    <property type="protein sequence ID" value="GJQ08725.1"/>
    <property type="molecule type" value="Genomic_DNA"/>
</dbReference>
<dbReference type="OrthoDB" id="7189at2759"/>